<protein>
    <submittedName>
        <fullName evidence="1">Uncharacterized protein</fullName>
    </submittedName>
</protein>
<reference evidence="1 2" key="1">
    <citation type="submission" date="2018-12" db="EMBL/GenBank/DDBJ databases">
        <authorList>
            <consortium name="Pathogen Informatics"/>
        </authorList>
    </citation>
    <scope>NUCLEOTIDE SEQUENCE [LARGE SCALE GENOMIC DNA]</scope>
    <source>
        <strain evidence="1 2">NCTC12967</strain>
    </source>
</reference>
<dbReference type="EMBL" id="LR134406">
    <property type="protein sequence ID" value="VEH68805.1"/>
    <property type="molecule type" value="Genomic_DNA"/>
</dbReference>
<dbReference type="AlphaFoldDB" id="A0A3S4VH05"/>
<accession>A0A3S4VH05</accession>
<evidence type="ECO:0000313" key="1">
    <source>
        <dbReference type="EMBL" id="VEH68805.1"/>
    </source>
</evidence>
<sequence>MQPDQPPRIGQCTKLRGMAKYARDGWSDVYHYEASSMVRIDYQFHRNHQTSEERAPCPAVRILRISLSSH</sequence>
<name>A0A3S4VH05_9ACTN</name>
<keyword evidence="2" id="KW-1185">Reference proteome</keyword>
<dbReference type="Proteomes" id="UP000273044">
    <property type="component" value="Chromosome"/>
</dbReference>
<evidence type="ECO:0000313" key="2">
    <source>
        <dbReference type="Proteomes" id="UP000273044"/>
    </source>
</evidence>
<gene>
    <name evidence="1" type="ORF">NCTC12967_00065</name>
</gene>
<proteinExistence type="predicted"/>
<organism evidence="1 2">
    <name type="scientific">Arachnia propionica</name>
    <dbReference type="NCBI Taxonomy" id="1750"/>
    <lineage>
        <taxon>Bacteria</taxon>
        <taxon>Bacillati</taxon>
        <taxon>Actinomycetota</taxon>
        <taxon>Actinomycetes</taxon>
        <taxon>Propionibacteriales</taxon>
        <taxon>Propionibacteriaceae</taxon>
        <taxon>Arachnia</taxon>
    </lineage>
</organism>